<keyword evidence="2" id="KW-0238">DNA-binding</keyword>
<dbReference type="EMBL" id="JALDAX010000008">
    <property type="protein sequence ID" value="MCI3242454.1"/>
    <property type="molecule type" value="Genomic_DNA"/>
</dbReference>
<dbReference type="Pfam" id="PF00392">
    <property type="entry name" value="GntR"/>
    <property type="match status" value="1"/>
</dbReference>
<evidence type="ECO:0000256" key="4">
    <source>
        <dbReference type="SAM" id="MobiDB-lite"/>
    </source>
</evidence>
<evidence type="ECO:0000256" key="2">
    <source>
        <dbReference type="ARBA" id="ARBA00023125"/>
    </source>
</evidence>
<evidence type="ECO:0000256" key="3">
    <source>
        <dbReference type="ARBA" id="ARBA00023163"/>
    </source>
</evidence>
<dbReference type="Gene3D" id="1.10.10.10">
    <property type="entry name" value="Winged helix-like DNA-binding domain superfamily/Winged helix DNA-binding domain"/>
    <property type="match status" value="1"/>
</dbReference>
<feature type="domain" description="HTH gntR-type" evidence="5">
    <location>
        <begin position="35"/>
        <end position="105"/>
    </location>
</feature>
<feature type="compositionally biased region" description="Polar residues" evidence="4">
    <location>
        <begin position="1"/>
        <end position="16"/>
    </location>
</feature>
<comment type="caution">
    <text evidence="6">The sequence shown here is derived from an EMBL/GenBank/DDBJ whole genome shotgun (WGS) entry which is preliminary data.</text>
</comment>
<evidence type="ECO:0000313" key="7">
    <source>
        <dbReference type="Proteomes" id="UP001165270"/>
    </source>
</evidence>
<dbReference type="PANTHER" id="PTHR43537:SF5">
    <property type="entry name" value="UXU OPERON TRANSCRIPTIONAL REGULATOR"/>
    <property type="match status" value="1"/>
</dbReference>
<dbReference type="SUPFAM" id="SSF48008">
    <property type="entry name" value="GntR ligand-binding domain-like"/>
    <property type="match status" value="1"/>
</dbReference>
<dbReference type="Gene3D" id="1.20.120.530">
    <property type="entry name" value="GntR ligand-binding domain-like"/>
    <property type="match status" value="1"/>
</dbReference>
<keyword evidence="1" id="KW-0805">Transcription regulation</keyword>
<feature type="region of interest" description="Disordered" evidence="4">
    <location>
        <begin position="1"/>
        <end position="26"/>
    </location>
</feature>
<evidence type="ECO:0000259" key="5">
    <source>
        <dbReference type="PROSITE" id="PS50949"/>
    </source>
</evidence>
<sequence length="261" mass="28387">MPSRPSQPQRAENDGTTPAKKTAPADGLFKAVSSSRVSQLIVEQIKLLLKEQRLQPGDRLPSERELCVQFGVSRVTVREALRSLEASGLVEIRVGARGGAFVTAPSSQRVGEGLADLLSLSPLTAAEVTEARIVFELGIVPLVVERATDEDIESLRALCEEHAEAVKQGVYDMEMSADFHTRVAACTHNTAIEMLVQSFHGPLLMSLREAQSVEPQMGHQGSKEHRKFVDAVAARDVETATEIMRTHIRRTASRVKGGSAK</sequence>
<dbReference type="InterPro" id="IPR011711">
    <property type="entry name" value="GntR_C"/>
</dbReference>
<dbReference type="InterPro" id="IPR008920">
    <property type="entry name" value="TF_FadR/GntR_C"/>
</dbReference>
<proteinExistence type="predicted"/>
<dbReference type="PANTHER" id="PTHR43537">
    <property type="entry name" value="TRANSCRIPTIONAL REGULATOR, GNTR FAMILY"/>
    <property type="match status" value="1"/>
</dbReference>
<dbReference type="SMART" id="SM00895">
    <property type="entry name" value="FCD"/>
    <property type="match status" value="1"/>
</dbReference>
<dbReference type="Proteomes" id="UP001165270">
    <property type="component" value="Unassembled WGS sequence"/>
</dbReference>
<dbReference type="Pfam" id="PF07729">
    <property type="entry name" value="FCD"/>
    <property type="match status" value="1"/>
</dbReference>
<dbReference type="InterPro" id="IPR036390">
    <property type="entry name" value="WH_DNA-bd_sf"/>
</dbReference>
<gene>
    <name evidence="6" type="ORF">MQN93_22265</name>
</gene>
<dbReference type="PRINTS" id="PR00035">
    <property type="entry name" value="HTHGNTR"/>
</dbReference>
<dbReference type="SUPFAM" id="SSF46785">
    <property type="entry name" value="Winged helix' DNA-binding domain"/>
    <property type="match status" value="1"/>
</dbReference>
<accession>A0ABS9XK72</accession>
<dbReference type="PROSITE" id="PS50949">
    <property type="entry name" value="HTH_GNTR"/>
    <property type="match status" value="1"/>
</dbReference>
<keyword evidence="3" id="KW-0804">Transcription</keyword>
<dbReference type="CDD" id="cd07377">
    <property type="entry name" value="WHTH_GntR"/>
    <property type="match status" value="1"/>
</dbReference>
<keyword evidence="7" id="KW-1185">Reference proteome</keyword>
<organism evidence="6 7">
    <name type="scientific">Streptomyces spinosisporus</name>
    <dbReference type="NCBI Taxonomy" id="2927582"/>
    <lineage>
        <taxon>Bacteria</taxon>
        <taxon>Bacillati</taxon>
        <taxon>Actinomycetota</taxon>
        <taxon>Actinomycetes</taxon>
        <taxon>Kitasatosporales</taxon>
        <taxon>Streptomycetaceae</taxon>
        <taxon>Streptomyces</taxon>
    </lineage>
</organism>
<dbReference type="InterPro" id="IPR036388">
    <property type="entry name" value="WH-like_DNA-bd_sf"/>
</dbReference>
<evidence type="ECO:0000313" key="6">
    <source>
        <dbReference type="EMBL" id="MCI3242454.1"/>
    </source>
</evidence>
<protein>
    <submittedName>
        <fullName evidence="6">FadR family transcriptional regulator</fullName>
    </submittedName>
</protein>
<dbReference type="SMART" id="SM00345">
    <property type="entry name" value="HTH_GNTR"/>
    <property type="match status" value="1"/>
</dbReference>
<reference evidence="6" key="1">
    <citation type="submission" date="2022-03" db="EMBL/GenBank/DDBJ databases">
        <title>Streptomyces 7R015 and 7R016 isolated from Barleria lupulina in Thailand.</title>
        <authorList>
            <person name="Kanchanasin P."/>
            <person name="Phongsopitanun W."/>
            <person name="Tanasupawat S."/>
        </authorList>
    </citation>
    <scope>NUCLEOTIDE SEQUENCE</scope>
    <source>
        <strain evidence="6">7R016</strain>
    </source>
</reference>
<name>A0ABS9XK72_9ACTN</name>
<evidence type="ECO:0000256" key="1">
    <source>
        <dbReference type="ARBA" id="ARBA00023015"/>
    </source>
</evidence>
<dbReference type="InterPro" id="IPR000524">
    <property type="entry name" value="Tscrpt_reg_HTH_GntR"/>
</dbReference>
<dbReference type="RefSeq" id="WP_242710960.1">
    <property type="nucleotide sequence ID" value="NZ_JALDAX010000008.1"/>
</dbReference>